<evidence type="ECO:0000313" key="2">
    <source>
        <dbReference type="EMBL" id="MBC8531412.1"/>
    </source>
</evidence>
<dbReference type="AlphaFoldDB" id="A0A926D4P5"/>
<dbReference type="PANTHER" id="PTHR30217">
    <property type="entry name" value="PEPTIDASE U32 FAMILY"/>
    <property type="match status" value="1"/>
</dbReference>
<gene>
    <name evidence="2" type="ORF">H8696_06070</name>
</gene>
<organism evidence="2 3">
    <name type="scientific">Gehongia tenuis</name>
    <dbReference type="NCBI Taxonomy" id="2763655"/>
    <lineage>
        <taxon>Bacteria</taxon>
        <taxon>Bacillati</taxon>
        <taxon>Bacillota</taxon>
        <taxon>Clostridia</taxon>
        <taxon>Christensenellales</taxon>
        <taxon>Christensenellaceae</taxon>
        <taxon>Gehongia</taxon>
    </lineage>
</organism>
<dbReference type="PANTHER" id="PTHR30217:SF10">
    <property type="entry name" value="23S RRNA 5-HYDROXYCYTIDINE C2501 SYNTHASE"/>
    <property type="match status" value="1"/>
</dbReference>
<dbReference type="RefSeq" id="WP_249316004.1">
    <property type="nucleotide sequence ID" value="NZ_JACRSR010000002.1"/>
</dbReference>
<evidence type="ECO:0000313" key="3">
    <source>
        <dbReference type="Proteomes" id="UP000623172"/>
    </source>
</evidence>
<dbReference type="Pfam" id="PF01136">
    <property type="entry name" value="Peptidase_U32"/>
    <property type="match status" value="1"/>
</dbReference>
<proteinExistence type="predicted"/>
<dbReference type="InterPro" id="IPR001539">
    <property type="entry name" value="Peptidase_U32"/>
</dbReference>
<dbReference type="InterPro" id="IPR051454">
    <property type="entry name" value="RNA/ubiquinone_mod_enzymes"/>
</dbReference>
<dbReference type="Pfam" id="PF12392">
    <property type="entry name" value="DUF3656"/>
    <property type="match status" value="1"/>
</dbReference>
<dbReference type="EMBL" id="JACRSR010000002">
    <property type="protein sequence ID" value="MBC8531412.1"/>
    <property type="molecule type" value="Genomic_DNA"/>
</dbReference>
<sequence length="789" mass="87180">MRLPELLAPAGSWDAMTAAVQSGADAVYLGAQGFNARASASNFDEEGLPRAVDYCHARGTKVLVTVNTLILPQEMEQAMALVEQLWRAGADGLIVQDVGLAAEIRTRYPDAPLHGSTQMSVHNLEGAAQLEEWGFKRVVLGREVSLQDIRKIVQSTAMEVEVFVHGAMCVSLSGACLMSSMIGGRSGNRGRCAQPCRLPYTWLEEGEREMGRGYLLSPKDQCTVPFLADIVSCGVKSLKVEGRMKRPEYVAVVIETYRRALDAIGELGHYEATPEDLLALKKIFHRGGFSEGYFFGVRDRELMGQDRPNHGGIRVGRVVKVNGRQAFVEPEPGVHLVVGDGVEFRGHGGDCGMEIQRLASSKGLIQLEAPGGVLAGDEVYRTTDAAQLRAVGEKLAEDRRRVPVSMELTLLPGRLPRMTLTAGDITLAVEGTEEVQRAAKRPLQEEDVLRQMRMGDSFLKPAFCHVELDDSFMPVSQLNDLRRRAVAAMEREWLHQKLPRWSFFEPLKGDQDKPEAAKSVRPELWLQGDKEILERLLDQPLAGVYWTPRDWTADLRSEGERLREKAGKKKIYVSVPTLLLESDYEAVFRKLETLRGTADGILAPNLGAVHGSLRTGWKVVGDSWLNVTHGGSLRELLKLGLERVTLSNELTLAQLEAAGRGWEDRCEAVVHGHIPVMNLAHCPAKALSPKSCHNCGRPLRFLRDRRGYAFPWVSTRITRCQTTLYNSVPLALAARGRLPQVSALRLIALGESSDTVRGWVEDYLRLLAGKPVQHSYVGSTLGHAYRGVE</sequence>
<dbReference type="Proteomes" id="UP000623172">
    <property type="component" value="Unassembled WGS sequence"/>
</dbReference>
<keyword evidence="3" id="KW-1185">Reference proteome</keyword>
<comment type="caution">
    <text evidence="2">The sequence shown here is derived from an EMBL/GenBank/DDBJ whole genome shotgun (WGS) entry which is preliminary data.</text>
</comment>
<dbReference type="InterPro" id="IPR020988">
    <property type="entry name" value="Pept_U32_collagenase"/>
</dbReference>
<feature type="domain" description="Peptidase U32 collagenase" evidence="1">
    <location>
        <begin position="379"/>
        <end position="492"/>
    </location>
</feature>
<reference evidence="2" key="1">
    <citation type="submission" date="2020-08" db="EMBL/GenBank/DDBJ databases">
        <title>Genome public.</title>
        <authorList>
            <person name="Liu C."/>
            <person name="Sun Q."/>
        </authorList>
    </citation>
    <scope>NUCLEOTIDE SEQUENCE</scope>
    <source>
        <strain evidence="2">NSJ-53</strain>
    </source>
</reference>
<dbReference type="PROSITE" id="PS01276">
    <property type="entry name" value="PEPTIDASE_U32"/>
    <property type="match status" value="1"/>
</dbReference>
<accession>A0A926D4P5</accession>
<protein>
    <submittedName>
        <fullName evidence="2">U32 family peptidase</fullName>
    </submittedName>
</protein>
<evidence type="ECO:0000259" key="1">
    <source>
        <dbReference type="Pfam" id="PF12392"/>
    </source>
</evidence>
<name>A0A926D4P5_9FIRM</name>
<dbReference type="SUPFAM" id="SSF51412">
    <property type="entry name" value="Inosine monophosphate dehydrogenase (IMPDH)"/>
    <property type="match status" value="1"/>
</dbReference>